<dbReference type="HOGENOM" id="CLU_164768_0_0_4"/>
<evidence type="ECO:0000256" key="1">
    <source>
        <dbReference type="SAM" id="MobiDB-lite"/>
    </source>
</evidence>
<keyword evidence="3" id="KW-1185">Reference proteome</keyword>
<name>F5Y046_RAMTT</name>
<feature type="region of interest" description="Disordered" evidence="1">
    <location>
        <begin position="42"/>
        <end position="97"/>
    </location>
</feature>
<dbReference type="AlphaFoldDB" id="F5Y046"/>
<evidence type="ECO:0000313" key="2">
    <source>
        <dbReference type="EMBL" id="AEG94595.1"/>
    </source>
</evidence>
<organism evidence="2 3">
    <name type="scientific">Ramlibacter tataouinensis (strain ATCC BAA-407 / DSM 14655 / LMG 21543 / TTB310)</name>
    <dbReference type="NCBI Taxonomy" id="365046"/>
    <lineage>
        <taxon>Bacteria</taxon>
        <taxon>Pseudomonadati</taxon>
        <taxon>Pseudomonadota</taxon>
        <taxon>Betaproteobacteria</taxon>
        <taxon>Burkholderiales</taxon>
        <taxon>Comamonadaceae</taxon>
        <taxon>Ramlibacter</taxon>
    </lineage>
</organism>
<accession>F5Y046</accession>
<protein>
    <recommendedName>
        <fullName evidence="4">DUF4148 domain-containing protein</fullName>
    </recommendedName>
</protein>
<dbReference type="EMBL" id="CP000245">
    <property type="protein sequence ID" value="AEG94595.1"/>
    <property type="molecule type" value="Genomic_DNA"/>
</dbReference>
<reference evidence="3" key="1">
    <citation type="submission" date="2006-01" db="EMBL/GenBank/DDBJ databases">
        <title>Genome of the cyst-dividing bacterium Ramlibacter tataouinensis.</title>
        <authorList>
            <person name="Barakat M."/>
            <person name="Ortet P."/>
            <person name="De Luca G."/>
            <person name="Jourlin-Castelli C."/>
            <person name="Ansaldi M."/>
            <person name="Py B."/>
            <person name="Fichant G."/>
            <person name="Coutinho P."/>
            <person name="Voulhoux R."/>
            <person name="Bastien O."/>
            <person name="Roy S."/>
            <person name="Marechal E."/>
            <person name="Henrissat B."/>
            <person name="Quentin Y."/>
            <person name="Noirot P."/>
            <person name="Filloux A."/>
            <person name="Mejean V."/>
            <person name="DuBow M."/>
            <person name="Barras F."/>
            <person name="Heulin T."/>
        </authorList>
    </citation>
    <scope>NUCLEOTIDE SEQUENCE [LARGE SCALE GENOMIC DNA]</scope>
    <source>
        <strain evidence="3">ATCC BAA-407 / DSM 14655 / LMG 21543 / TTB310</strain>
    </source>
</reference>
<dbReference type="KEGG" id="rta:Rta_34820"/>
<dbReference type="eggNOG" id="ENOG502ZQBS">
    <property type="taxonomic scope" value="Bacteria"/>
</dbReference>
<dbReference type="STRING" id="365046.Rta_34820"/>
<evidence type="ECO:0008006" key="4">
    <source>
        <dbReference type="Google" id="ProtNLM"/>
    </source>
</evidence>
<gene>
    <name evidence="2" type="ordered locus">Rta_34820</name>
</gene>
<dbReference type="Proteomes" id="UP000008385">
    <property type="component" value="Chromosome"/>
</dbReference>
<evidence type="ECO:0000313" key="3">
    <source>
        <dbReference type="Proteomes" id="UP000008385"/>
    </source>
</evidence>
<reference evidence="2 3" key="2">
    <citation type="journal article" date="2011" name="PLoS ONE">
        <title>The Cyst-Dividing Bacterium Ramlibacter tataouinensis TTB310 Genome Reveals a Well-Stocked Toolbox for Adaptation to a Desert Environment.</title>
        <authorList>
            <person name="De Luca G."/>
            <person name="Barakat M."/>
            <person name="Ortet P."/>
            <person name="Fochesato S."/>
            <person name="Jourlin-Castelli C."/>
            <person name="Ansaldi M."/>
            <person name="Py B."/>
            <person name="Fichant G."/>
            <person name="Coutinho P.M."/>
            <person name="Voulhoux R."/>
            <person name="Bastien O."/>
            <person name="Marechal E."/>
            <person name="Henrissat B."/>
            <person name="Quentin Y."/>
            <person name="Noirot P."/>
            <person name="Filloux A."/>
            <person name="Mejean V."/>
            <person name="Dubow M.S."/>
            <person name="Barras F."/>
            <person name="Barbe V."/>
            <person name="Weissenbach J."/>
            <person name="Mihalcescu I."/>
            <person name="Vermeglio A."/>
            <person name="Achouak W."/>
            <person name="Heulin T."/>
        </authorList>
    </citation>
    <scope>NUCLEOTIDE SEQUENCE [LARGE SCALE GENOMIC DNA]</scope>
    <source>
        <strain evidence="3">ATCC BAA-407 / DSM 14655 / LMG 21543 / TTB310</strain>
    </source>
</reference>
<proteinExistence type="predicted"/>
<sequence length="122" mass="12354">MAESHSDNRTPVVPFLTHPFEGSTMNTKTLLAVLALAAAASTGARADEAEGSQHVLQFEGSRTRAEVQAEAAGLPSGGTTQEHAGAGVLAPRQSGLDAASVRAQAAEAVRTGEISSGEVGLM</sequence>